<feature type="region of interest" description="Disordered" evidence="1">
    <location>
        <begin position="15"/>
        <end position="59"/>
    </location>
</feature>
<dbReference type="AlphaFoldDB" id="A0A8K1D724"/>
<sequence length="147" mass="16309">MELLWRLGISNWRKEGSRESLEPFPEPKGAPGELERDWGPGMEGQDTGNGIPTGKREIGMGFWEGIPGWEGEERLEWNSQRIPGSLGVSKERLEGLGAAWDSLEWDDPSGPFPPKEFHDKSRKLRAVPSPAAAARDDVWDGISGRNS</sequence>
<feature type="region of interest" description="Disordered" evidence="1">
    <location>
        <begin position="104"/>
        <end position="147"/>
    </location>
</feature>
<protein>
    <submittedName>
        <fullName evidence="2">Uncharacterized protein</fullName>
    </submittedName>
</protein>
<evidence type="ECO:0000256" key="1">
    <source>
        <dbReference type="SAM" id="MobiDB-lite"/>
    </source>
</evidence>
<comment type="caution">
    <text evidence="2">The sequence shown here is derived from an EMBL/GenBank/DDBJ whole genome shotgun (WGS) entry which is preliminary data.</text>
</comment>
<reference evidence="2" key="1">
    <citation type="submission" date="2019-04" db="EMBL/GenBank/DDBJ databases">
        <title>Genome assembly of Zosterops borbonicus 15179.</title>
        <authorList>
            <person name="Leroy T."/>
            <person name="Anselmetti Y."/>
            <person name="Tilak M.-K."/>
            <person name="Nabholz B."/>
        </authorList>
    </citation>
    <scope>NUCLEOTIDE SEQUENCE</scope>
    <source>
        <strain evidence="2">HGM_15179</strain>
        <tissue evidence="2">Muscle</tissue>
    </source>
</reference>
<dbReference type="Proteomes" id="UP000796761">
    <property type="component" value="Unassembled WGS sequence"/>
</dbReference>
<dbReference type="EMBL" id="SWJQ01002224">
    <property type="protein sequence ID" value="TRZ06738.1"/>
    <property type="molecule type" value="Genomic_DNA"/>
</dbReference>
<keyword evidence="3" id="KW-1185">Reference proteome</keyword>
<name>A0A8K1D724_9PASS</name>
<organism evidence="2 3">
    <name type="scientific">Zosterops borbonicus</name>
    <dbReference type="NCBI Taxonomy" id="364589"/>
    <lineage>
        <taxon>Eukaryota</taxon>
        <taxon>Metazoa</taxon>
        <taxon>Chordata</taxon>
        <taxon>Craniata</taxon>
        <taxon>Vertebrata</taxon>
        <taxon>Euteleostomi</taxon>
        <taxon>Archelosauria</taxon>
        <taxon>Archosauria</taxon>
        <taxon>Dinosauria</taxon>
        <taxon>Saurischia</taxon>
        <taxon>Theropoda</taxon>
        <taxon>Coelurosauria</taxon>
        <taxon>Aves</taxon>
        <taxon>Neognathae</taxon>
        <taxon>Neoaves</taxon>
        <taxon>Telluraves</taxon>
        <taxon>Australaves</taxon>
        <taxon>Passeriformes</taxon>
        <taxon>Sylvioidea</taxon>
        <taxon>Zosteropidae</taxon>
        <taxon>Zosterops</taxon>
    </lineage>
</organism>
<evidence type="ECO:0000313" key="3">
    <source>
        <dbReference type="Proteomes" id="UP000796761"/>
    </source>
</evidence>
<proteinExistence type="predicted"/>
<evidence type="ECO:0000313" key="2">
    <source>
        <dbReference type="EMBL" id="TRZ06738.1"/>
    </source>
</evidence>
<accession>A0A8K1D724</accession>
<gene>
    <name evidence="2" type="ORF">HGM15179_020370</name>
</gene>